<evidence type="ECO:0000313" key="5">
    <source>
        <dbReference type="Proteomes" id="UP000567885"/>
    </source>
</evidence>
<evidence type="ECO:0000256" key="3">
    <source>
        <dbReference type="ARBA" id="ARBA00023002"/>
    </source>
</evidence>
<dbReference type="Proteomes" id="UP000567885">
    <property type="component" value="Unassembled WGS sequence"/>
</dbReference>
<dbReference type="EMBL" id="JAAGWQ010000103">
    <property type="protein sequence ID" value="KAF5667266.1"/>
    <property type="molecule type" value="Genomic_DNA"/>
</dbReference>
<keyword evidence="5" id="KW-1185">Reference proteome</keyword>
<dbReference type="PANTHER" id="PTHR43963">
    <property type="entry name" value="CARBONYL REDUCTASE 1-RELATED"/>
    <property type="match status" value="1"/>
</dbReference>
<evidence type="ECO:0000256" key="1">
    <source>
        <dbReference type="ARBA" id="ARBA00006484"/>
    </source>
</evidence>
<dbReference type="PANTHER" id="PTHR43963:SF6">
    <property type="entry name" value="CHAIN DEHYDROGENASE FAMILY PROTEIN, PUTATIVE (AFU_ORTHOLOGUE AFUA_3G15350)-RELATED"/>
    <property type="match status" value="1"/>
</dbReference>
<dbReference type="AlphaFoldDB" id="A0A8H5TCN9"/>
<dbReference type="OrthoDB" id="1933717at2759"/>
<protein>
    <submittedName>
        <fullName evidence="4">Short chain dehydrogenase reductase family</fullName>
    </submittedName>
</protein>
<proteinExistence type="inferred from homology"/>
<dbReference type="PRINTS" id="PR00081">
    <property type="entry name" value="GDHRDH"/>
</dbReference>
<evidence type="ECO:0000313" key="4">
    <source>
        <dbReference type="EMBL" id="KAF5667266.1"/>
    </source>
</evidence>
<dbReference type="SUPFAM" id="SSF51735">
    <property type="entry name" value="NAD(P)-binding Rossmann-fold domains"/>
    <property type="match status" value="1"/>
</dbReference>
<keyword evidence="3" id="KW-0560">Oxidoreductase</keyword>
<name>A0A8H5TCN9_FUSHE</name>
<dbReference type="Gene3D" id="3.40.50.720">
    <property type="entry name" value="NAD(P)-binding Rossmann-like Domain"/>
    <property type="match status" value="1"/>
</dbReference>
<reference evidence="4 5" key="1">
    <citation type="submission" date="2020-05" db="EMBL/GenBank/DDBJ databases">
        <title>Identification and distribution of gene clusters putatively required for synthesis of sphingolipid metabolism inhibitors in phylogenetically diverse species of the filamentous fungus Fusarium.</title>
        <authorList>
            <person name="Kim H.-S."/>
            <person name="Busman M."/>
            <person name="Brown D.W."/>
            <person name="Divon H."/>
            <person name="Uhlig S."/>
            <person name="Proctor R.H."/>
        </authorList>
    </citation>
    <scope>NUCLEOTIDE SEQUENCE [LARGE SCALE GENOMIC DNA]</scope>
    <source>
        <strain evidence="4 5">NRRL 20693</strain>
    </source>
</reference>
<organism evidence="4 5">
    <name type="scientific">Fusarium heterosporum</name>
    <dbReference type="NCBI Taxonomy" id="42747"/>
    <lineage>
        <taxon>Eukaryota</taxon>
        <taxon>Fungi</taxon>
        <taxon>Dikarya</taxon>
        <taxon>Ascomycota</taxon>
        <taxon>Pezizomycotina</taxon>
        <taxon>Sordariomycetes</taxon>
        <taxon>Hypocreomycetidae</taxon>
        <taxon>Hypocreales</taxon>
        <taxon>Nectriaceae</taxon>
        <taxon>Fusarium</taxon>
        <taxon>Fusarium heterosporum species complex</taxon>
    </lineage>
</organism>
<keyword evidence="2" id="KW-0521">NADP</keyword>
<gene>
    <name evidence="4" type="ORF">FHETE_5969</name>
</gene>
<dbReference type="GO" id="GO:0016491">
    <property type="term" value="F:oxidoreductase activity"/>
    <property type="evidence" value="ECO:0007669"/>
    <property type="project" value="UniProtKB-KW"/>
</dbReference>
<comment type="caution">
    <text evidence="4">The sequence shown here is derived from an EMBL/GenBank/DDBJ whole genome shotgun (WGS) entry which is preliminary data.</text>
</comment>
<dbReference type="Pfam" id="PF00106">
    <property type="entry name" value="adh_short"/>
    <property type="match status" value="1"/>
</dbReference>
<comment type="similarity">
    <text evidence="1">Belongs to the short-chain dehydrogenases/reductases (SDR) family.</text>
</comment>
<evidence type="ECO:0000256" key="2">
    <source>
        <dbReference type="ARBA" id="ARBA00022857"/>
    </source>
</evidence>
<accession>A0A8H5TCN9</accession>
<dbReference type="InterPro" id="IPR036291">
    <property type="entry name" value="NAD(P)-bd_dom_sf"/>
</dbReference>
<sequence>MTHILVTGANRGIGYAIVQAIATRLPSSHIILGCRSTNAALGAITSLRETGITAQLSHVVIDIESDASIEAAVVSVEKEHGKLDVVLINNAGKVERRSSDSLKDIRSASNACYNNLITSNIVATHAFGNLLRKSPWPRVIMISSARGSVTRTTNKELPPVANIDYCVSKAGLNMLMLHLQVAENHREEQPRLTFWAVSPGHCKTAFNGYKGKKDPIEGAESIVKLLEAKKGDIEVGTFWEYEDGNFQQVPW</sequence>
<dbReference type="InterPro" id="IPR002347">
    <property type="entry name" value="SDR_fam"/>
</dbReference>